<dbReference type="KEGG" id="pcl:Pcal_0222"/>
<dbReference type="Pfam" id="PF00128">
    <property type="entry name" value="Alpha-amylase"/>
    <property type="match status" value="1"/>
</dbReference>
<dbReference type="SMART" id="SM00642">
    <property type="entry name" value="Aamy"/>
    <property type="match status" value="1"/>
</dbReference>
<dbReference type="RefSeq" id="WP_011848916.1">
    <property type="nucleotide sequence ID" value="NC_009073.1"/>
</dbReference>
<protein>
    <submittedName>
        <fullName evidence="4">Alpha amylase, catalytic region</fullName>
    </submittedName>
</protein>
<dbReference type="OrthoDB" id="34423at2157"/>
<dbReference type="PANTHER" id="PTHR10357:SF210">
    <property type="entry name" value="MALTODEXTRIN GLUCOSIDASE"/>
    <property type="match status" value="1"/>
</dbReference>
<proteinExistence type="predicted"/>
<reference evidence="4" key="1">
    <citation type="submission" date="2007-02" db="EMBL/GenBank/DDBJ databases">
        <title>Complete sequence of Pyrobaculum calidifontis JCM 11548.</title>
        <authorList>
            <consortium name="US DOE Joint Genome Institute"/>
            <person name="Copeland A."/>
            <person name="Lucas S."/>
            <person name="Lapidus A."/>
            <person name="Barry K."/>
            <person name="Glavina del Rio T."/>
            <person name="Dalin E."/>
            <person name="Tice H."/>
            <person name="Pitluck S."/>
            <person name="Chain P."/>
            <person name="Malfatti S."/>
            <person name="Shin M."/>
            <person name="Vergez L."/>
            <person name="Schmutz J."/>
            <person name="Larimer F."/>
            <person name="Land M."/>
            <person name="Hauser L."/>
            <person name="Kyrpides N."/>
            <person name="Mikhailova N."/>
            <person name="Cozen A.E."/>
            <person name="Fitz-Gibbon S.T."/>
            <person name="House C.H."/>
            <person name="Saltikov C."/>
            <person name="Lowe T.M."/>
            <person name="Richardson P."/>
        </authorList>
    </citation>
    <scope>NUCLEOTIDE SEQUENCE [LARGE SCALE GENOMIC DNA]</scope>
    <source>
        <strain evidence="4">JCM 11548</strain>
    </source>
</reference>
<dbReference type="InterPro" id="IPR017853">
    <property type="entry name" value="GH"/>
</dbReference>
<dbReference type="GeneID" id="4909967"/>
<dbReference type="CAZy" id="GH13">
    <property type="family name" value="Glycoside Hydrolase Family 13"/>
</dbReference>
<dbReference type="PANTHER" id="PTHR10357">
    <property type="entry name" value="ALPHA-AMYLASE FAMILY MEMBER"/>
    <property type="match status" value="1"/>
</dbReference>
<evidence type="ECO:0000313" key="4">
    <source>
        <dbReference type="EMBL" id="ABO07659.1"/>
    </source>
</evidence>
<dbReference type="Proteomes" id="UP000001431">
    <property type="component" value="Chromosome"/>
</dbReference>
<evidence type="ECO:0000256" key="2">
    <source>
        <dbReference type="ARBA" id="ARBA00023295"/>
    </source>
</evidence>
<accession>A3MSP2</accession>
<dbReference type="GO" id="GO:0016798">
    <property type="term" value="F:hydrolase activity, acting on glycosyl bonds"/>
    <property type="evidence" value="ECO:0007669"/>
    <property type="project" value="UniProtKB-KW"/>
</dbReference>
<dbReference type="Gene3D" id="3.20.20.80">
    <property type="entry name" value="Glycosidases"/>
    <property type="match status" value="1"/>
</dbReference>
<evidence type="ECO:0000259" key="3">
    <source>
        <dbReference type="SMART" id="SM00642"/>
    </source>
</evidence>
<gene>
    <name evidence="4" type="ordered locus">Pcal_0222</name>
</gene>
<dbReference type="eggNOG" id="arCOG02948">
    <property type="taxonomic scope" value="Archaea"/>
</dbReference>
<name>A3MSP2_PYRCJ</name>
<evidence type="ECO:0000313" key="5">
    <source>
        <dbReference type="Proteomes" id="UP000001431"/>
    </source>
</evidence>
<dbReference type="STRING" id="410359.Pcal_0222"/>
<dbReference type="HOGENOM" id="CLU_006462_6_4_2"/>
<dbReference type="GO" id="GO:0005975">
    <property type="term" value="P:carbohydrate metabolic process"/>
    <property type="evidence" value="ECO:0007669"/>
    <property type="project" value="InterPro"/>
</dbReference>
<dbReference type="EMBL" id="CP000561">
    <property type="protein sequence ID" value="ABO07659.1"/>
    <property type="molecule type" value="Genomic_DNA"/>
</dbReference>
<dbReference type="InterPro" id="IPR006047">
    <property type="entry name" value="GH13_cat_dom"/>
</dbReference>
<sequence length="529" mass="58413">MCVVEKWREDPFYGAVAVVKAEGYVVGDFTGGIHGAFRDYVELPPGVYTVGGEECAIEPLSYPWHFSVPYMAARWGDVVELRIYATEELEVPGGFVAKLADVGPFSVYLAATRGASYVVKCCGRSRRFKAPHPGEAPRLSALYEVLPDRAGPGRGCRDLSKQFCGGTLKDVAELAAGAVDFADGLYLHPIYPAMSYHRYDVVNHFDVDERVGGWAAFYALKEALSKVGMGLVLDLVLYHVAPRSPLFPDGPFVIKSAEGARLVKKLVEILPREALRGVFSGEPPYETFLKVWLMPRLDYTRREAVEYARRVVEFWAPHVDGFRLDVAHGIPPEAWRAALEPARGRYVFGEHVGNPAPFYHVIRGFTAYFLYHHGVKRLGEGVEEVARGVNRYLALTPPSAVPHMNLFLENHDLDRAASFLSPDAVVMGYALIYSLPGVPSVYMGGECGEVGRAEDHTNRRPFPGCGGHPLKSFLAKLFAARKRLGLSAGPAYAYTRRGRLVLWRGDVEVEVERGRAVFTSPGGSLEIFI</sequence>
<organism evidence="4 5">
    <name type="scientific">Pyrobaculum calidifontis (strain DSM 21063 / JCM 11548 / VA1)</name>
    <dbReference type="NCBI Taxonomy" id="410359"/>
    <lineage>
        <taxon>Archaea</taxon>
        <taxon>Thermoproteota</taxon>
        <taxon>Thermoprotei</taxon>
        <taxon>Thermoproteales</taxon>
        <taxon>Thermoproteaceae</taxon>
        <taxon>Pyrobaculum</taxon>
    </lineage>
</organism>
<keyword evidence="5" id="KW-1185">Reference proteome</keyword>
<keyword evidence="1" id="KW-0378">Hydrolase</keyword>
<feature type="domain" description="Glycosyl hydrolase family 13 catalytic" evidence="3">
    <location>
        <begin position="144"/>
        <end position="481"/>
    </location>
</feature>
<dbReference type="AlphaFoldDB" id="A3MSP2"/>
<dbReference type="SUPFAM" id="SSF51445">
    <property type="entry name" value="(Trans)glycosidases"/>
    <property type="match status" value="1"/>
</dbReference>
<keyword evidence="2" id="KW-0326">Glycosidase</keyword>
<evidence type="ECO:0000256" key="1">
    <source>
        <dbReference type="ARBA" id="ARBA00022801"/>
    </source>
</evidence>